<keyword evidence="5" id="KW-1185">Reference proteome</keyword>
<sequence length="316" mass="34474">MTTQRFQILSLDGGGLRGMFSAAVLARLEEDLGIRVTDHFDLIAGTSTGGIIALGLGLGMTPREILEFYTDLGPRVFRDRSRLRGLRHLVRAKYAAGPLRAALTEVLGERTFGESTKRLVITSYNVGADDVYLFRTPHLPQLTRDWRERAVDVAMATAAAPTYLPGMPLGGTRLVDGGVWANNPAMVALTEAVGPLGLPLDAIRVFSLGTTTDVRHRSRRLDGGGLLPWARDAVEVLMRAQSESAIKQVRHFLSNDRVLRLNPTVPTGVLALDKVDADDLIGRAAHESRTASPSFNRCFADHRAPAYVPYHAARKD</sequence>
<accession>A0A1C3N6T7</accession>
<dbReference type="PATRIC" id="fig|307121.4.peg.3934"/>
<feature type="short sequence motif" description="GXSXG" evidence="2">
    <location>
        <begin position="45"/>
        <end position="49"/>
    </location>
</feature>
<dbReference type="NCBIfam" id="NF041079">
    <property type="entry name" value="CBASS_lipase"/>
    <property type="match status" value="1"/>
</dbReference>
<dbReference type="Pfam" id="PF01734">
    <property type="entry name" value="Patatin"/>
    <property type="match status" value="1"/>
</dbReference>
<dbReference type="InterPro" id="IPR002641">
    <property type="entry name" value="PNPLA_dom"/>
</dbReference>
<keyword evidence="2" id="KW-0442">Lipid degradation</keyword>
<feature type="active site" description="Nucleophile" evidence="2">
    <location>
        <position position="47"/>
    </location>
</feature>
<evidence type="ECO:0000313" key="4">
    <source>
        <dbReference type="EMBL" id="SBV28312.1"/>
    </source>
</evidence>
<dbReference type="PROSITE" id="PS51635">
    <property type="entry name" value="PNPLA"/>
    <property type="match status" value="1"/>
</dbReference>
<dbReference type="Proteomes" id="UP000199393">
    <property type="component" value="Chromosome I"/>
</dbReference>
<feature type="short sequence motif" description="DGA/G" evidence="2">
    <location>
        <begin position="176"/>
        <end position="178"/>
    </location>
</feature>
<dbReference type="PANTHER" id="PTHR24138">
    <property type="entry name" value="INTRACELLLAR PHOSPHOLIPASE A FAMILY"/>
    <property type="match status" value="1"/>
</dbReference>
<dbReference type="STRING" id="307121.GA0070620_3853"/>
<feature type="active site" description="Proton acceptor" evidence="2">
    <location>
        <position position="176"/>
    </location>
</feature>
<dbReference type="AlphaFoldDB" id="A0A1C3N6T7"/>
<dbReference type="CDD" id="cd07199">
    <property type="entry name" value="Pat17_PNPLA8_PNPLA9_like"/>
    <property type="match status" value="1"/>
</dbReference>
<evidence type="ECO:0000259" key="3">
    <source>
        <dbReference type="PROSITE" id="PS51635"/>
    </source>
</evidence>
<dbReference type="EMBL" id="LT598496">
    <property type="protein sequence ID" value="SBV28312.1"/>
    <property type="molecule type" value="Genomic_DNA"/>
</dbReference>
<evidence type="ECO:0000256" key="2">
    <source>
        <dbReference type="PROSITE-ProRule" id="PRU01161"/>
    </source>
</evidence>
<dbReference type="OrthoDB" id="9807112at2"/>
<dbReference type="GO" id="GO:0016787">
    <property type="term" value="F:hydrolase activity"/>
    <property type="evidence" value="ECO:0007669"/>
    <property type="project" value="UniProtKB-UniRule"/>
</dbReference>
<dbReference type="InterPro" id="IPR016035">
    <property type="entry name" value="Acyl_Trfase/lysoPLipase"/>
</dbReference>
<reference evidence="5" key="1">
    <citation type="submission" date="2016-06" db="EMBL/GenBank/DDBJ databases">
        <authorList>
            <person name="Varghese N."/>
            <person name="Submissions Spin"/>
        </authorList>
    </citation>
    <scope>NUCLEOTIDE SEQUENCE [LARGE SCALE GENOMIC DNA]</scope>
    <source>
        <strain evidence="5">DSM 45344</strain>
    </source>
</reference>
<dbReference type="RefSeq" id="WP_091592805.1">
    <property type="nucleotide sequence ID" value="NZ_JBHRWG010000004.1"/>
</dbReference>
<keyword evidence="1 2" id="KW-0443">Lipid metabolism</keyword>
<evidence type="ECO:0000256" key="1">
    <source>
        <dbReference type="ARBA" id="ARBA00023098"/>
    </source>
</evidence>
<dbReference type="SUPFAM" id="SSF52151">
    <property type="entry name" value="FabD/lysophospholipase-like"/>
    <property type="match status" value="1"/>
</dbReference>
<gene>
    <name evidence="4" type="ORF">GA0070620_3853</name>
</gene>
<evidence type="ECO:0000313" key="5">
    <source>
        <dbReference type="Proteomes" id="UP000199393"/>
    </source>
</evidence>
<feature type="short sequence motif" description="GXGXXG" evidence="2">
    <location>
        <begin position="13"/>
        <end position="18"/>
    </location>
</feature>
<name>A0A1C3N6T7_9ACTN</name>
<dbReference type="PANTHER" id="PTHR24138:SF10">
    <property type="entry name" value="PHOSPHOLIPASE A2"/>
    <property type="match status" value="1"/>
</dbReference>
<dbReference type="GO" id="GO:0016042">
    <property type="term" value="P:lipid catabolic process"/>
    <property type="evidence" value="ECO:0007669"/>
    <property type="project" value="UniProtKB-UniRule"/>
</dbReference>
<keyword evidence="2" id="KW-0378">Hydrolase</keyword>
<feature type="domain" description="PNPLA" evidence="3">
    <location>
        <begin position="9"/>
        <end position="189"/>
    </location>
</feature>
<dbReference type="InterPro" id="IPR047156">
    <property type="entry name" value="Teg/CotR/CapV-like"/>
</dbReference>
<dbReference type="Gene3D" id="3.40.1090.10">
    <property type="entry name" value="Cytosolic phospholipase A2 catalytic domain"/>
    <property type="match status" value="1"/>
</dbReference>
<protein>
    <submittedName>
        <fullName evidence="4">Patatin-like phospholipase</fullName>
    </submittedName>
</protein>
<organism evidence="4 5">
    <name type="scientific">Micromonospora krabiensis</name>
    <dbReference type="NCBI Taxonomy" id="307121"/>
    <lineage>
        <taxon>Bacteria</taxon>
        <taxon>Bacillati</taxon>
        <taxon>Actinomycetota</taxon>
        <taxon>Actinomycetes</taxon>
        <taxon>Micromonosporales</taxon>
        <taxon>Micromonosporaceae</taxon>
        <taxon>Micromonospora</taxon>
    </lineage>
</organism>
<proteinExistence type="predicted"/>